<dbReference type="HOGENOM" id="CLU_863284_0_0_1"/>
<evidence type="ECO:0000313" key="3">
    <source>
        <dbReference type="Proteomes" id="UP000030106"/>
    </source>
</evidence>
<dbReference type="InterPro" id="IPR052374">
    <property type="entry name" value="SERAC1"/>
</dbReference>
<dbReference type="PANTHER" id="PTHR48182">
    <property type="entry name" value="PROTEIN SERAC1"/>
    <property type="match status" value="1"/>
</dbReference>
<name>A0A0A2V623_BEABA</name>
<comment type="caution">
    <text evidence="2">The sequence shown here is derived from an EMBL/GenBank/DDBJ whole genome shotgun (WGS) entry which is preliminary data.</text>
</comment>
<keyword evidence="1" id="KW-1133">Transmembrane helix</keyword>
<accession>A0A0A2V623</accession>
<evidence type="ECO:0000256" key="1">
    <source>
        <dbReference type="SAM" id="Phobius"/>
    </source>
</evidence>
<dbReference type="PANTHER" id="PTHR48182:SF3">
    <property type="entry name" value="DUF676 DOMAIN-CONTAINING PROTEIN"/>
    <property type="match status" value="1"/>
</dbReference>
<keyword evidence="1" id="KW-0812">Transmembrane</keyword>
<dbReference type="STRING" id="1245745.A0A0A2V623"/>
<protein>
    <recommendedName>
        <fullName evidence="4">Protein SERAC1</fullName>
    </recommendedName>
</protein>
<proteinExistence type="predicted"/>
<sequence>MRAEKEFKQHPLTKVVLGVLVAISAIACSGQILSKWTKLMKLWMIAMAILPSMLTRKQLNSKSSAATLLQNLRTRLVFDKLEIVRQLSTIIIDSIHYRSSSQHTNRKQERPDQQGHTRRFEDVHDRGLSHGNLPGVVRALGQYGILIMSHPDGLYIVSEPENGKDVTFESTTTDGRTRVHRDLLKHEFPRARILAFAHKSDWLIDAPVTTAQTIAERLLDGLVKHRRKHRCVPIVFIAHTFGGIIIKEPGNDAQEIVDSARLVPLAIRRRNTDPLAGPAPVHVTSSAYILFAKILRDREHHHARRNDTFRGAAQSHRELSTW</sequence>
<organism evidence="2 3">
    <name type="scientific">Beauveria bassiana D1-5</name>
    <dbReference type="NCBI Taxonomy" id="1245745"/>
    <lineage>
        <taxon>Eukaryota</taxon>
        <taxon>Fungi</taxon>
        <taxon>Dikarya</taxon>
        <taxon>Ascomycota</taxon>
        <taxon>Pezizomycotina</taxon>
        <taxon>Sordariomycetes</taxon>
        <taxon>Hypocreomycetidae</taxon>
        <taxon>Hypocreales</taxon>
        <taxon>Cordycipitaceae</taxon>
        <taxon>Beauveria</taxon>
    </lineage>
</organism>
<feature type="transmembrane region" description="Helical" evidence="1">
    <location>
        <begin position="12"/>
        <end position="33"/>
    </location>
</feature>
<keyword evidence="1" id="KW-0472">Membrane</keyword>
<dbReference type="Proteomes" id="UP000030106">
    <property type="component" value="Unassembled WGS sequence"/>
</dbReference>
<dbReference type="EMBL" id="ANFO01001260">
    <property type="protein sequence ID" value="KGQ03261.1"/>
    <property type="molecule type" value="Genomic_DNA"/>
</dbReference>
<dbReference type="PROSITE" id="PS51257">
    <property type="entry name" value="PROKAR_LIPOPROTEIN"/>
    <property type="match status" value="1"/>
</dbReference>
<evidence type="ECO:0008006" key="4">
    <source>
        <dbReference type="Google" id="ProtNLM"/>
    </source>
</evidence>
<dbReference type="AlphaFoldDB" id="A0A0A2V623"/>
<reference evidence="2 3" key="1">
    <citation type="submission" date="2012-10" db="EMBL/GenBank/DDBJ databases">
        <title>Genome sequencing and analysis of entomopathogenic fungi Beauveria bassiana D1-5.</title>
        <authorList>
            <person name="Li Q."/>
            <person name="Wang L."/>
            <person name="Zhang Z."/>
            <person name="Wang Q."/>
            <person name="Ren J."/>
            <person name="Wang M."/>
            <person name="Xu W."/>
            <person name="Wang J."/>
            <person name="Lu Y."/>
            <person name="Du Q."/>
            <person name="Sun Z."/>
        </authorList>
    </citation>
    <scope>NUCLEOTIDE SEQUENCE [LARGE SCALE GENOMIC DNA]</scope>
    <source>
        <strain evidence="2 3">D1-5</strain>
    </source>
</reference>
<evidence type="ECO:0000313" key="2">
    <source>
        <dbReference type="EMBL" id="KGQ03261.1"/>
    </source>
</evidence>
<gene>
    <name evidence="2" type="ORF">BBAD15_g11509</name>
</gene>